<comment type="caution">
    <text evidence="1">The sequence shown here is derived from an EMBL/GenBank/DDBJ whole genome shotgun (WGS) entry which is preliminary data.</text>
</comment>
<dbReference type="PATRIC" id="fig|55758.3.peg.473"/>
<dbReference type="AlphaFoldDB" id="A0A166ESV4"/>
<sequence length="75" mass="8827">MWGIEHPLDVYSYLFKEESDKEFSIYGLMRKGKYDSFSDEDRKIIENDKDISIEEVKVKDPNNPAKLIESILIRG</sequence>
<gene>
    <name evidence="1" type="ORF">MBFIL_04230</name>
</gene>
<dbReference type="Proteomes" id="UP000077066">
    <property type="component" value="Unassembled WGS sequence"/>
</dbReference>
<keyword evidence="2" id="KW-1185">Reference proteome</keyword>
<proteinExistence type="predicted"/>
<reference evidence="1 2" key="1">
    <citation type="submission" date="2016-04" db="EMBL/GenBank/DDBJ databases">
        <title>Genome sequence of Methanobrevibacter filiformis DSM 11501.</title>
        <authorList>
            <person name="Poehlein A."/>
            <person name="Seedorf H."/>
            <person name="Daniel R."/>
        </authorList>
    </citation>
    <scope>NUCLEOTIDE SEQUENCE [LARGE SCALE GENOMIC DNA]</scope>
    <source>
        <strain evidence="1 2">DSM 11501</strain>
    </source>
</reference>
<dbReference type="GO" id="GO:0003677">
    <property type="term" value="F:DNA binding"/>
    <property type="evidence" value="ECO:0007669"/>
    <property type="project" value="InterPro"/>
</dbReference>
<keyword evidence="1" id="KW-0378">Hydrolase</keyword>
<dbReference type="GO" id="GO:0009036">
    <property type="term" value="F:type II site-specific deoxyribonuclease activity"/>
    <property type="evidence" value="ECO:0007669"/>
    <property type="project" value="InterPro"/>
</dbReference>
<dbReference type="InterPro" id="IPR019046">
    <property type="entry name" value="Restrct_endonuc_II_NgoPII"/>
</dbReference>
<dbReference type="EMBL" id="LWMT01000057">
    <property type="protein sequence ID" value="KZX16973.1"/>
    <property type="molecule type" value="Genomic_DNA"/>
</dbReference>
<evidence type="ECO:0000313" key="1">
    <source>
        <dbReference type="EMBL" id="KZX16973.1"/>
    </source>
</evidence>
<keyword evidence="1" id="KW-0540">Nuclease</keyword>
<accession>A0A166ESV4</accession>
<dbReference type="GO" id="GO:0009307">
    <property type="term" value="P:DNA restriction-modification system"/>
    <property type="evidence" value="ECO:0007669"/>
    <property type="project" value="InterPro"/>
</dbReference>
<organism evidence="1 2">
    <name type="scientific">Methanobrevibacter filiformis</name>
    <dbReference type="NCBI Taxonomy" id="55758"/>
    <lineage>
        <taxon>Archaea</taxon>
        <taxon>Methanobacteriati</taxon>
        <taxon>Methanobacteriota</taxon>
        <taxon>Methanomada group</taxon>
        <taxon>Methanobacteria</taxon>
        <taxon>Methanobacteriales</taxon>
        <taxon>Methanobacteriaceae</taxon>
        <taxon>Methanobrevibacter</taxon>
    </lineage>
</organism>
<keyword evidence="1" id="KW-0255">Endonuclease</keyword>
<name>A0A166ESV4_9EURY</name>
<protein>
    <submittedName>
        <fullName evidence="1">NgoPII restriction endonuclease</fullName>
    </submittedName>
</protein>
<dbReference type="STRING" id="55758.MBFIL_04230"/>
<evidence type="ECO:0000313" key="2">
    <source>
        <dbReference type="Proteomes" id="UP000077066"/>
    </source>
</evidence>
<dbReference type="REBASE" id="159248">
    <property type="entry name" value="Mfi11501ORF4240P"/>
</dbReference>
<dbReference type="Pfam" id="PF09521">
    <property type="entry name" value="RE_NgoPII"/>
    <property type="match status" value="1"/>
</dbReference>